<evidence type="ECO:0000313" key="2">
    <source>
        <dbReference type="EMBL" id="QMS99219.1"/>
    </source>
</evidence>
<proteinExistence type="predicted"/>
<evidence type="ECO:0000313" key="1">
    <source>
        <dbReference type="EMBL" id="MBA5247464.1"/>
    </source>
</evidence>
<reference evidence="1" key="3">
    <citation type="submission" date="2020-07" db="EMBL/GenBank/DDBJ databases">
        <authorList>
            <person name="Yang C."/>
        </authorList>
    </citation>
    <scope>NUCLEOTIDE SEQUENCE</scope>
    <source>
        <strain evidence="1">Cx-624</strain>
    </source>
</reference>
<gene>
    <name evidence="2" type="ORF">H1R16_04220</name>
    <name evidence="1" type="ORF">H2507_09810</name>
</gene>
<keyword evidence="4" id="KW-1185">Reference proteome</keyword>
<reference evidence="2 3" key="1">
    <citation type="submission" date="2020-07" db="EMBL/GenBank/DDBJ databases">
        <title>Chryseobacterium sp.cx-624.</title>
        <authorList>
            <person name="Yang C."/>
        </authorList>
    </citation>
    <scope>NUCLEOTIDE SEQUENCE [LARGE SCALE GENOMIC DNA]</scope>
    <source>
        <strain evidence="2">Cx-624</strain>
        <strain evidence="3">cx-624</strain>
    </source>
</reference>
<evidence type="ECO:0000313" key="4">
    <source>
        <dbReference type="Proteomes" id="UP000539710"/>
    </source>
</evidence>
<protein>
    <submittedName>
        <fullName evidence="2">Uncharacterized protein</fullName>
    </submittedName>
</protein>
<evidence type="ECO:0000313" key="3">
    <source>
        <dbReference type="Proteomes" id="UP000515349"/>
    </source>
</evidence>
<dbReference type="EMBL" id="JACEUX010000003">
    <property type="protein sequence ID" value="MBA5247464.1"/>
    <property type="molecule type" value="Genomic_DNA"/>
</dbReference>
<dbReference type="KEGG" id="cbau:H1R16_04220"/>
<dbReference type="AlphaFoldDB" id="A0A7D7LNC8"/>
<organism evidence="2 3">
    <name type="scientific">Marnyiella aurantia</name>
    <dbReference type="NCBI Taxonomy" id="2758037"/>
    <lineage>
        <taxon>Bacteria</taxon>
        <taxon>Pseudomonadati</taxon>
        <taxon>Bacteroidota</taxon>
        <taxon>Flavobacteriia</taxon>
        <taxon>Flavobacteriales</taxon>
        <taxon>Weeksellaceae</taxon>
        <taxon>Marnyiella</taxon>
    </lineage>
</organism>
<dbReference type="EMBL" id="CP059472">
    <property type="protein sequence ID" value="QMS99219.1"/>
    <property type="molecule type" value="Genomic_DNA"/>
</dbReference>
<reference evidence="4" key="2">
    <citation type="submission" date="2020-07" db="EMBL/GenBank/DDBJ databases">
        <title>Flavobacterium sp. xlx-214.</title>
        <authorList>
            <person name="Yang C."/>
        </authorList>
    </citation>
    <scope>NUCLEOTIDE SEQUENCE [LARGE SCALE GENOMIC DNA]</scope>
    <source>
        <strain evidence="4">CX-624</strain>
    </source>
</reference>
<accession>A0A7D7LNC8</accession>
<dbReference type="Proteomes" id="UP000539710">
    <property type="component" value="Unassembled WGS sequence"/>
</dbReference>
<name>A0A7D7LNC8_9FLAO</name>
<dbReference type="Proteomes" id="UP000515349">
    <property type="component" value="Chromosome"/>
</dbReference>
<dbReference type="RefSeq" id="WP_181887564.1">
    <property type="nucleotide sequence ID" value="NZ_CP059472.1"/>
</dbReference>
<sequence length="87" mass="10282">MMLLNLFRTREKNLMFGEDEWTKMESKNSYLLSLDLGRLRIRNSTRFVLFVLQGSRYVFLSEGSEIVKGTNLQYISHFPFEGKVLIK</sequence>